<dbReference type="EMBL" id="QGKM01000055">
    <property type="protein sequence ID" value="PWQ94436.1"/>
    <property type="molecule type" value="Genomic_DNA"/>
</dbReference>
<feature type="transmembrane region" description="Helical" evidence="12">
    <location>
        <begin position="107"/>
        <end position="134"/>
    </location>
</feature>
<evidence type="ECO:0000256" key="10">
    <source>
        <dbReference type="ARBA" id="ARBA00023186"/>
    </source>
</evidence>
<dbReference type="GO" id="GO:0016020">
    <property type="term" value="C:membrane"/>
    <property type="evidence" value="ECO:0007669"/>
    <property type="project" value="UniProtKB-SubCell"/>
</dbReference>
<evidence type="ECO:0000313" key="14">
    <source>
        <dbReference type="Proteomes" id="UP000245539"/>
    </source>
</evidence>
<feature type="transmembrane region" description="Helical" evidence="12">
    <location>
        <begin position="40"/>
        <end position="58"/>
    </location>
</feature>
<evidence type="ECO:0000256" key="2">
    <source>
        <dbReference type="ARBA" id="ARBA00007602"/>
    </source>
</evidence>
<dbReference type="PANTHER" id="PTHR43469:SF1">
    <property type="entry name" value="SPBETA PROPHAGE-DERIVED DISULFIDE BOND FORMATION PROTEIN B"/>
    <property type="match status" value="1"/>
</dbReference>
<keyword evidence="9" id="KW-1015">Disulfide bond</keyword>
<keyword evidence="11" id="KW-0676">Redox-active center</keyword>
<evidence type="ECO:0000256" key="11">
    <source>
        <dbReference type="ARBA" id="ARBA00023284"/>
    </source>
</evidence>
<evidence type="ECO:0000256" key="5">
    <source>
        <dbReference type="ARBA" id="ARBA00022982"/>
    </source>
</evidence>
<evidence type="ECO:0000256" key="9">
    <source>
        <dbReference type="ARBA" id="ARBA00023157"/>
    </source>
</evidence>
<dbReference type="PANTHER" id="PTHR43469">
    <property type="entry name" value="DISULFIDE FORMATION PROTEIN-RELATED"/>
    <property type="match status" value="1"/>
</dbReference>
<dbReference type="OrthoDB" id="158402at2"/>
<evidence type="ECO:0000256" key="12">
    <source>
        <dbReference type="SAM" id="Phobius"/>
    </source>
</evidence>
<dbReference type="InterPro" id="IPR012187">
    <property type="entry name" value="Disulphide_bond_form_BdbC"/>
</dbReference>
<comment type="caution">
    <text evidence="13">The sequence shown here is derived from an EMBL/GenBank/DDBJ whole genome shotgun (WGS) entry which is preliminary data.</text>
</comment>
<keyword evidence="10" id="KW-0143">Chaperone</keyword>
<evidence type="ECO:0000256" key="3">
    <source>
        <dbReference type="ARBA" id="ARBA00022448"/>
    </source>
</evidence>
<evidence type="ECO:0000256" key="6">
    <source>
        <dbReference type="ARBA" id="ARBA00022989"/>
    </source>
</evidence>
<keyword evidence="7" id="KW-0560">Oxidoreductase</keyword>
<comment type="similarity">
    <text evidence="2">Belongs to the DsbB family. BdbC subfamily.</text>
</comment>
<dbReference type="AlphaFoldDB" id="A0A317C717"/>
<comment type="subcellular location">
    <subcellularLocation>
        <location evidence="1">Membrane</location>
        <topology evidence="1">Multi-pass membrane protein</topology>
    </subcellularLocation>
</comment>
<dbReference type="Gene3D" id="1.20.1550.10">
    <property type="entry name" value="DsbB-like"/>
    <property type="match status" value="1"/>
</dbReference>
<dbReference type="GO" id="GO:0015035">
    <property type="term" value="F:protein-disulfide reductase activity"/>
    <property type="evidence" value="ECO:0007669"/>
    <property type="project" value="InterPro"/>
</dbReference>
<gene>
    <name evidence="13" type="ORF">DKW60_16700</name>
</gene>
<dbReference type="SUPFAM" id="SSF158442">
    <property type="entry name" value="DsbB-like"/>
    <property type="match status" value="1"/>
</dbReference>
<feature type="transmembrane region" description="Helical" evidence="12">
    <location>
        <begin position="65"/>
        <end position="87"/>
    </location>
</feature>
<dbReference type="Proteomes" id="UP000245539">
    <property type="component" value="Unassembled WGS sequence"/>
</dbReference>
<sequence length="139" mass="15235">MTWQYRLLTLAWVISLCATLGALFIGEVMGQTPCTLCWYQRIAMFPLALILGIACINADFQIWKYALPLALIGALIALWHSMLYAGIIPEPIVPCSRSGPSCTDENMLLLGIIPLPYISLLSFASLSALFITIARGKNS</sequence>
<evidence type="ECO:0000256" key="8">
    <source>
        <dbReference type="ARBA" id="ARBA00023136"/>
    </source>
</evidence>
<evidence type="ECO:0000256" key="1">
    <source>
        <dbReference type="ARBA" id="ARBA00004141"/>
    </source>
</evidence>
<keyword evidence="5" id="KW-0249">Electron transport</keyword>
<dbReference type="InterPro" id="IPR023380">
    <property type="entry name" value="DsbB-like_sf"/>
</dbReference>
<organism evidence="13 14">
    <name type="scientific">Leucothrix pacifica</name>
    <dbReference type="NCBI Taxonomy" id="1247513"/>
    <lineage>
        <taxon>Bacteria</taxon>
        <taxon>Pseudomonadati</taxon>
        <taxon>Pseudomonadota</taxon>
        <taxon>Gammaproteobacteria</taxon>
        <taxon>Thiotrichales</taxon>
        <taxon>Thiotrichaceae</taxon>
        <taxon>Leucothrix</taxon>
    </lineage>
</organism>
<accession>A0A317C717</accession>
<keyword evidence="3" id="KW-0813">Transport</keyword>
<evidence type="ECO:0000256" key="7">
    <source>
        <dbReference type="ARBA" id="ARBA00023002"/>
    </source>
</evidence>
<keyword evidence="4 12" id="KW-0812">Transmembrane</keyword>
<keyword evidence="14" id="KW-1185">Reference proteome</keyword>
<evidence type="ECO:0000313" key="13">
    <source>
        <dbReference type="EMBL" id="PWQ94436.1"/>
    </source>
</evidence>
<keyword evidence="6 12" id="KW-1133">Transmembrane helix</keyword>
<reference evidence="13 14" key="1">
    <citation type="submission" date="2018-05" db="EMBL/GenBank/DDBJ databases">
        <title>Leucothrix arctica sp. nov., isolated from Arctic seawater.</title>
        <authorList>
            <person name="Choi A."/>
            <person name="Baek K."/>
        </authorList>
    </citation>
    <scope>NUCLEOTIDE SEQUENCE [LARGE SCALE GENOMIC DNA]</scope>
    <source>
        <strain evidence="13 14">JCM 18388</strain>
    </source>
</reference>
<dbReference type="Pfam" id="PF02600">
    <property type="entry name" value="DsbB"/>
    <property type="match status" value="1"/>
</dbReference>
<dbReference type="InterPro" id="IPR003752">
    <property type="entry name" value="DiS_bond_form_DsbB/BdbC"/>
</dbReference>
<protein>
    <submittedName>
        <fullName evidence="13">Disulfide bond formation protein B</fullName>
    </submittedName>
</protein>
<dbReference type="GO" id="GO:0006457">
    <property type="term" value="P:protein folding"/>
    <property type="evidence" value="ECO:0007669"/>
    <property type="project" value="InterPro"/>
</dbReference>
<keyword evidence="8 12" id="KW-0472">Membrane</keyword>
<evidence type="ECO:0000256" key="4">
    <source>
        <dbReference type="ARBA" id="ARBA00022692"/>
    </source>
</evidence>
<name>A0A317C717_9GAMM</name>
<dbReference type="PIRSF" id="PIRSF036659">
    <property type="entry name" value="BdbC"/>
    <property type="match status" value="1"/>
</dbReference>
<proteinExistence type="inferred from homology"/>